<proteinExistence type="inferred from homology"/>
<keyword evidence="6" id="KW-0560">Oxidoreductase</keyword>
<accession>A0A9W6V0C0</accession>
<dbReference type="GO" id="GO:0020037">
    <property type="term" value="F:heme binding"/>
    <property type="evidence" value="ECO:0007669"/>
    <property type="project" value="InterPro"/>
</dbReference>
<dbReference type="SUPFAM" id="SSF54909">
    <property type="entry name" value="Dimeric alpha+beta barrel"/>
    <property type="match status" value="1"/>
</dbReference>
<evidence type="ECO:0000256" key="5">
    <source>
        <dbReference type="ARBA" id="ARBA00022729"/>
    </source>
</evidence>
<dbReference type="Proteomes" id="UP001165041">
    <property type="component" value="Unassembled WGS sequence"/>
</dbReference>
<dbReference type="Pfam" id="PF04261">
    <property type="entry name" value="Dyp_perox_N"/>
    <property type="match status" value="1"/>
</dbReference>
<reference evidence="12" key="1">
    <citation type="submission" date="2023-02" db="EMBL/GenBank/DDBJ databases">
        <title>Kitasatospora phosalacinea NBRC 14627.</title>
        <authorList>
            <person name="Ichikawa N."/>
            <person name="Sato H."/>
            <person name="Tonouchi N."/>
        </authorList>
    </citation>
    <scope>NUCLEOTIDE SEQUENCE</scope>
    <source>
        <strain evidence="12">NBRC 14627</strain>
    </source>
</reference>
<dbReference type="InterPro" id="IPR006311">
    <property type="entry name" value="TAT_signal"/>
</dbReference>
<dbReference type="GO" id="GO:0004601">
    <property type="term" value="F:peroxidase activity"/>
    <property type="evidence" value="ECO:0007669"/>
    <property type="project" value="UniProtKB-KW"/>
</dbReference>
<keyword evidence="4" id="KW-0479">Metal-binding</keyword>
<dbReference type="PROSITE" id="PS51404">
    <property type="entry name" value="DYP_PEROXIDASE"/>
    <property type="match status" value="1"/>
</dbReference>
<dbReference type="NCBIfam" id="TIGR01413">
    <property type="entry name" value="Dyp_perox_fam"/>
    <property type="match status" value="1"/>
</dbReference>
<dbReference type="Pfam" id="PF20628">
    <property type="entry name" value="Dyp_perox_C"/>
    <property type="match status" value="1"/>
</dbReference>
<feature type="region of interest" description="Disordered" evidence="9">
    <location>
        <begin position="1"/>
        <end position="20"/>
    </location>
</feature>
<dbReference type="InterPro" id="IPR011008">
    <property type="entry name" value="Dimeric_a/b-barrel"/>
</dbReference>
<sequence length="390" mass="40674">MAAMHIEPGNPQDATAPARARIDRRTLFAAGAALAAGAAGAGAATALAREERHPAAAPPPPGPAPFHGARQSGVTRPQLPATRLLALDLPAGTDRTALRALLAAAGDVLARAADGTLDDPRLDGAPPRTTSLAAIGPALAARLRLPVPDGFAELPALPGDRLDPARSGGDLLLQVSTEQPWTTGVLTEHLLAAATAAGATPRWRQDGFLPPAPDGRTPRNLFGFKDGTANPDPADPALWQRDGTVLVYRRIRMDTAAFAALPADRRELAVGRRADTGAPLTGSAEHDDPDIYAKHPDGSYVIPASAHVRLSSPRLDGGARMLRRGWSYDDAPADRGLLFCAFMPDPALFVRVQTRLAERDALTPFLTHTASAVAWVLPGAREGGTLGEGL</sequence>
<protein>
    <submittedName>
        <fullName evidence="12">Peroxidase</fullName>
    </submittedName>
</protein>
<dbReference type="GO" id="GO:0005829">
    <property type="term" value="C:cytosol"/>
    <property type="evidence" value="ECO:0007669"/>
    <property type="project" value="TreeGrafter"/>
</dbReference>
<feature type="region of interest" description="Disordered" evidence="9">
    <location>
        <begin position="41"/>
        <end position="74"/>
    </location>
</feature>
<dbReference type="EMBL" id="BSSA01000001">
    <property type="protein sequence ID" value="GLW68102.1"/>
    <property type="molecule type" value="Genomic_DNA"/>
</dbReference>
<name>A0A9W6V0C0_9ACTN</name>
<evidence type="ECO:0000256" key="2">
    <source>
        <dbReference type="ARBA" id="ARBA00022559"/>
    </source>
</evidence>
<dbReference type="GO" id="GO:0046872">
    <property type="term" value="F:metal ion binding"/>
    <property type="evidence" value="ECO:0007669"/>
    <property type="project" value="UniProtKB-KW"/>
</dbReference>
<evidence type="ECO:0000256" key="1">
    <source>
        <dbReference type="ARBA" id="ARBA00001970"/>
    </source>
</evidence>
<feature type="domain" description="Dyp-type peroxidase C-terminal" evidence="11">
    <location>
        <begin position="217"/>
        <end position="380"/>
    </location>
</feature>
<organism evidence="12 13">
    <name type="scientific">Kitasatospora phosalacinea</name>
    <dbReference type="NCBI Taxonomy" id="2065"/>
    <lineage>
        <taxon>Bacteria</taxon>
        <taxon>Bacillati</taxon>
        <taxon>Actinomycetota</taxon>
        <taxon>Actinomycetes</taxon>
        <taxon>Kitasatosporales</taxon>
        <taxon>Streptomycetaceae</taxon>
        <taxon>Kitasatospora</taxon>
    </lineage>
</organism>
<evidence type="ECO:0000256" key="4">
    <source>
        <dbReference type="ARBA" id="ARBA00022723"/>
    </source>
</evidence>
<evidence type="ECO:0000256" key="6">
    <source>
        <dbReference type="ARBA" id="ARBA00023002"/>
    </source>
</evidence>
<dbReference type="PANTHER" id="PTHR30521:SF4">
    <property type="entry name" value="DEFERROCHELATASE"/>
    <property type="match status" value="1"/>
</dbReference>
<evidence type="ECO:0000313" key="12">
    <source>
        <dbReference type="EMBL" id="GLW68102.1"/>
    </source>
</evidence>
<evidence type="ECO:0000256" key="3">
    <source>
        <dbReference type="ARBA" id="ARBA00022617"/>
    </source>
</evidence>
<comment type="similarity">
    <text evidence="8">Belongs to the DyP-type peroxidase family.</text>
</comment>
<comment type="caution">
    <text evidence="12">The sequence shown here is derived from an EMBL/GenBank/DDBJ whole genome shotgun (WGS) entry which is preliminary data.</text>
</comment>
<keyword evidence="2 12" id="KW-0575">Peroxidase</keyword>
<keyword evidence="3" id="KW-0349">Heme</keyword>
<dbReference type="PANTHER" id="PTHR30521">
    <property type="entry name" value="DEFERROCHELATASE/PEROXIDASE"/>
    <property type="match status" value="1"/>
</dbReference>
<evidence type="ECO:0000313" key="13">
    <source>
        <dbReference type="Proteomes" id="UP001165041"/>
    </source>
</evidence>
<evidence type="ECO:0000259" key="11">
    <source>
        <dbReference type="Pfam" id="PF20628"/>
    </source>
</evidence>
<dbReference type="PROSITE" id="PS51318">
    <property type="entry name" value="TAT"/>
    <property type="match status" value="1"/>
</dbReference>
<dbReference type="InterPro" id="IPR048328">
    <property type="entry name" value="Dyp_perox_C"/>
</dbReference>
<comment type="cofactor">
    <cofactor evidence="1">
        <name>heme b</name>
        <dbReference type="ChEBI" id="CHEBI:60344"/>
    </cofactor>
</comment>
<dbReference type="InterPro" id="IPR006314">
    <property type="entry name" value="Dyp_peroxidase"/>
</dbReference>
<dbReference type="InterPro" id="IPR048327">
    <property type="entry name" value="Dyp_perox_N"/>
</dbReference>
<keyword evidence="5" id="KW-0732">Signal</keyword>
<evidence type="ECO:0000256" key="9">
    <source>
        <dbReference type="SAM" id="MobiDB-lite"/>
    </source>
</evidence>
<dbReference type="AlphaFoldDB" id="A0A9W6V0C0"/>
<evidence type="ECO:0000256" key="7">
    <source>
        <dbReference type="ARBA" id="ARBA00023004"/>
    </source>
</evidence>
<evidence type="ECO:0000256" key="8">
    <source>
        <dbReference type="ARBA" id="ARBA00025737"/>
    </source>
</evidence>
<evidence type="ECO:0000259" key="10">
    <source>
        <dbReference type="Pfam" id="PF04261"/>
    </source>
</evidence>
<feature type="domain" description="Dyp-type peroxidase N-terminal" evidence="10">
    <location>
        <begin position="71"/>
        <end position="208"/>
    </location>
</feature>
<keyword evidence="7" id="KW-0408">Iron</keyword>
<gene>
    <name evidence="12" type="ORF">Kpho02_04010</name>
</gene>